<dbReference type="InterPro" id="IPR002328">
    <property type="entry name" value="ADH_Zn_CS"/>
</dbReference>
<dbReference type="EMBL" id="CP053564">
    <property type="protein sequence ID" value="QJY48036.1"/>
    <property type="molecule type" value="Genomic_DNA"/>
</dbReference>
<evidence type="ECO:0000259" key="7">
    <source>
        <dbReference type="SMART" id="SM00829"/>
    </source>
</evidence>
<dbReference type="InterPro" id="IPR013149">
    <property type="entry name" value="ADH-like_C"/>
</dbReference>
<organism evidence="8 9">
    <name type="scientific">Pseudonocardia broussonetiae</name>
    <dbReference type="NCBI Taxonomy" id="2736640"/>
    <lineage>
        <taxon>Bacteria</taxon>
        <taxon>Bacillati</taxon>
        <taxon>Actinomycetota</taxon>
        <taxon>Actinomycetes</taxon>
        <taxon>Pseudonocardiales</taxon>
        <taxon>Pseudonocardiaceae</taxon>
        <taxon>Pseudonocardia</taxon>
    </lineage>
</organism>
<dbReference type="InterPro" id="IPR011032">
    <property type="entry name" value="GroES-like_sf"/>
</dbReference>
<reference evidence="8 9" key="1">
    <citation type="submission" date="2020-05" db="EMBL/GenBank/DDBJ databases">
        <authorList>
            <person name="Mo P."/>
        </authorList>
    </citation>
    <scope>NUCLEOTIDE SEQUENCE [LARGE SCALE GENOMIC DNA]</scope>
    <source>
        <strain evidence="8 9">Gen01</strain>
    </source>
</reference>
<dbReference type="Gene3D" id="3.90.180.10">
    <property type="entry name" value="Medium-chain alcohol dehydrogenases, catalytic domain"/>
    <property type="match status" value="1"/>
</dbReference>
<evidence type="ECO:0000256" key="6">
    <source>
        <dbReference type="RuleBase" id="RU361277"/>
    </source>
</evidence>
<dbReference type="GO" id="GO:0005829">
    <property type="term" value="C:cytosol"/>
    <property type="evidence" value="ECO:0007669"/>
    <property type="project" value="TreeGrafter"/>
</dbReference>
<comment type="similarity">
    <text evidence="1 6">Belongs to the zinc-containing alcohol dehydrogenase family.</text>
</comment>
<accession>A0A6M6JL07</accession>
<proteinExistence type="inferred from homology"/>
<dbReference type="PANTHER" id="PTHR43880">
    <property type="entry name" value="ALCOHOL DEHYDROGENASE"/>
    <property type="match status" value="1"/>
</dbReference>
<dbReference type="KEGG" id="pbro:HOP40_21380"/>
<dbReference type="InterPro" id="IPR013154">
    <property type="entry name" value="ADH-like_N"/>
</dbReference>
<evidence type="ECO:0000256" key="3">
    <source>
        <dbReference type="ARBA" id="ARBA00022833"/>
    </source>
</evidence>
<dbReference type="GO" id="GO:0046294">
    <property type="term" value="P:formaldehyde catabolic process"/>
    <property type="evidence" value="ECO:0007669"/>
    <property type="project" value="TreeGrafter"/>
</dbReference>
<evidence type="ECO:0000256" key="1">
    <source>
        <dbReference type="ARBA" id="ARBA00008072"/>
    </source>
</evidence>
<dbReference type="Pfam" id="PF00107">
    <property type="entry name" value="ADH_zinc_N"/>
    <property type="match status" value="1"/>
</dbReference>
<keyword evidence="9" id="KW-1185">Reference proteome</keyword>
<keyword evidence="5" id="KW-0520">NAD</keyword>
<keyword evidence="4" id="KW-0560">Oxidoreductase</keyword>
<dbReference type="PANTHER" id="PTHR43880:SF12">
    <property type="entry name" value="ALCOHOL DEHYDROGENASE CLASS-3"/>
    <property type="match status" value="1"/>
</dbReference>
<evidence type="ECO:0000256" key="4">
    <source>
        <dbReference type="ARBA" id="ARBA00023002"/>
    </source>
</evidence>
<dbReference type="Proteomes" id="UP000505377">
    <property type="component" value="Chromosome"/>
</dbReference>
<name>A0A6M6JL07_9PSEU</name>
<dbReference type="Gene3D" id="3.40.50.720">
    <property type="entry name" value="NAD(P)-binding Rossmann-like Domain"/>
    <property type="match status" value="1"/>
</dbReference>
<evidence type="ECO:0000313" key="8">
    <source>
        <dbReference type="EMBL" id="QJY48036.1"/>
    </source>
</evidence>
<feature type="domain" description="Enoyl reductase (ER)" evidence="7">
    <location>
        <begin position="8"/>
        <end position="357"/>
    </location>
</feature>
<dbReference type="SUPFAM" id="SSF50129">
    <property type="entry name" value="GroES-like"/>
    <property type="match status" value="1"/>
</dbReference>
<evidence type="ECO:0000313" key="9">
    <source>
        <dbReference type="Proteomes" id="UP000505377"/>
    </source>
</evidence>
<protein>
    <submittedName>
        <fullName evidence="8">NAD(P)-dependent alcohol dehydrogenase</fullName>
    </submittedName>
</protein>
<dbReference type="PROSITE" id="PS00059">
    <property type="entry name" value="ADH_ZINC"/>
    <property type="match status" value="1"/>
</dbReference>
<keyword evidence="3 6" id="KW-0862">Zinc</keyword>
<dbReference type="CDD" id="cd08278">
    <property type="entry name" value="benzyl_alcohol_DH"/>
    <property type="match status" value="1"/>
</dbReference>
<dbReference type="SMART" id="SM00829">
    <property type="entry name" value="PKS_ER"/>
    <property type="match status" value="1"/>
</dbReference>
<dbReference type="RefSeq" id="WP_172161303.1">
    <property type="nucleotide sequence ID" value="NZ_CP053564.1"/>
</dbReference>
<dbReference type="AlphaFoldDB" id="A0A6M6JL07"/>
<dbReference type="GO" id="GO:0008270">
    <property type="term" value="F:zinc ion binding"/>
    <property type="evidence" value="ECO:0007669"/>
    <property type="project" value="InterPro"/>
</dbReference>
<evidence type="ECO:0000256" key="2">
    <source>
        <dbReference type="ARBA" id="ARBA00022723"/>
    </source>
</evidence>
<dbReference type="SUPFAM" id="SSF51735">
    <property type="entry name" value="NAD(P)-binding Rossmann-fold domains"/>
    <property type="match status" value="1"/>
</dbReference>
<dbReference type="GO" id="GO:0051903">
    <property type="term" value="F:S-(hydroxymethyl)glutathione dehydrogenase [NAD(P)+] activity"/>
    <property type="evidence" value="ECO:0007669"/>
    <property type="project" value="TreeGrafter"/>
</dbReference>
<dbReference type="InterPro" id="IPR020843">
    <property type="entry name" value="ER"/>
</dbReference>
<dbReference type="InterPro" id="IPR036291">
    <property type="entry name" value="NAD(P)-bd_dom_sf"/>
</dbReference>
<sequence>MRAAVLRGRDGPYLIEEVTLDAPRAGEVLVEIVGAGMCHTDLLLRDPAVAARSGPVILGHEGSGIVREVGPGVTRLRVGDHVLVSFDSCGWCTSCLGGAPAHCTEFELRNMTGRRPDGSVGARDGGGSEVANRWFGQSCFAEYALATERNTVVVDEALPLELLAPLGCGLQTGAGSVFNEMRLAAGQSLAVFGAGAVGLAAVMAARIAGAGDIVVVDLLDSRLEAALDLGATRVVRGGTDDLTDQVRRGAGVDFSLETTAVTSVIAASVAVLARPGKAVLVGAGAGELRLAPGQLAGRTVTFALEGSSVPQILLPQLIGHWQAGRFPIERLVTTYGLDDINLAEADSIAGTTIKPVIGFAV</sequence>
<comment type="cofactor">
    <cofactor evidence="6">
        <name>Zn(2+)</name>
        <dbReference type="ChEBI" id="CHEBI:29105"/>
    </cofactor>
</comment>
<gene>
    <name evidence="8" type="ORF">HOP40_21380</name>
</gene>
<dbReference type="Pfam" id="PF08240">
    <property type="entry name" value="ADH_N"/>
    <property type="match status" value="1"/>
</dbReference>
<evidence type="ECO:0000256" key="5">
    <source>
        <dbReference type="ARBA" id="ARBA00023027"/>
    </source>
</evidence>
<keyword evidence="2 6" id="KW-0479">Metal-binding</keyword>